<feature type="domain" description="Transient receptor ion channel" evidence="7">
    <location>
        <begin position="174"/>
        <end position="236"/>
    </location>
</feature>
<organism evidence="8 9">
    <name type="scientific">Zophobas morio</name>
    <dbReference type="NCBI Taxonomy" id="2755281"/>
    <lineage>
        <taxon>Eukaryota</taxon>
        <taxon>Metazoa</taxon>
        <taxon>Ecdysozoa</taxon>
        <taxon>Arthropoda</taxon>
        <taxon>Hexapoda</taxon>
        <taxon>Insecta</taxon>
        <taxon>Pterygota</taxon>
        <taxon>Neoptera</taxon>
        <taxon>Endopterygota</taxon>
        <taxon>Coleoptera</taxon>
        <taxon>Polyphaga</taxon>
        <taxon>Cucujiformia</taxon>
        <taxon>Tenebrionidae</taxon>
        <taxon>Zophobas</taxon>
    </lineage>
</organism>
<dbReference type="PROSITE" id="PS50088">
    <property type="entry name" value="ANK_REPEAT"/>
    <property type="match status" value="2"/>
</dbReference>
<evidence type="ECO:0000259" key="7">
    <source>
        <dbReference type="SMART" id="SM01420"/>
    </source>
</evidence>
<dbReference type="AlphaFoldDB" id="A0AA38IHU0"/>
<keyword evidence="9" id="KW-1185">Reference proteome</keyword>
<dbReference type="InterPro" id="IPR002110">
    <property type="entry name" value="Ankyrin_rpt"/>
</dbReference>
<evidence type="ECO:0000313" key="8">
    <source>
        <dbReference type="EMBL" id="KAJ3658093.1"/>
    </source>
</evidence>
<keyword evidence="2" id="KW-0677">Repeat</keyword>
<dbReference type="PANTHER" id="PTHR10117">
    <property type="entry name" value="TRANSIENT RECEPTOR POTENTIAL CHANNEL"/>
    <property type="match status" value="1"/>
</dbReference>
<evidence type="ECO:0000256" key="5">
    <source>
        <dbReference type="PROSITE-ProRule" id="PRU00023"/>
    </source>
</evidence>
<dbReference type="Proteomes" id="UP001168821">
    <property type="component" value="Unassembled WGS sequence"/>
</dbReference>
<dbReference type="FunFam" id="1.25.40.20:FF:000402">
    <property type="entry name" value="Transient receptor potential channel"/>
    <property type="match status" value="1"/>
</dbReference>
<keyword evidence="3" id="KW-0406">Ion transport</keyword>
<dbReference type="GO" id="GO:0070679">
    <property type="term" value="F:inositol 1,4,5 trisphosphate binding"/>
    <property type="evidence" value="ECO:0007669"/>
    <property type="project" value="TreeGrafter"/>
</dbReference>
<accession>A0AA38IHU0</accession>
<dbReference type="SMART" id="SM01420">
    <property type="entry name" value="TRP_2"/>
    <property type="match status" value="1"/>
</dbReference>
<dbReference type="GO" id="GO:0005886">
    <property type="term" value="C:plasma membrane"/>
    <property type="evidence" value="ECO:0007669"/>
    <property type="project" value="TreeGrafter"/>
</dbReference>
<dbReference type="PANTHER" id="PTHR10117:SF51">
    <property type="entry name" value="TRANSIENT RECEPTOR POTENTIAL PROTEIN"/>
    <property type="match status" value="1"/>
</dbReference>
<dbReference type="GO" id="GO:0034703">
    <property type="term" value="C:cation channel complex"/>
    <property type="evidence" value="ECO:0007669"/>
    <property type="project" value="TreeGrafter"/>
</dbReference>
<dbReference type="GO" id="GO:0015279">
    <property type="term" value="F:store-operated calcium channel activity"/>
    <property type="evidence" value="ECO:0007669"/>
    <property type="project" value="TreeGrafter"/>
</dbReference>
<dbReference type="GO" id="GO:0051480">
    <property type="term" value="P:regulation of cytosolic calcium ion concentration"/>
    <property type="evidence" value="ECO:0007669"/>
    <property type="project" value="TreeGrafter"/>
</dbReference>
<feature type="transmembrane region" description="Helical" evidence="6">
    <location>
        <begin position="328"/>
        <end position="348"/>
    </location>
</feature>
<sequence>MYPSNQNLLEKTKRPFKPTLSKSCEKPLTPTEKLFLLHVERGDCATVCRIIEESEEFDINCVDPLNRSAFVIAIENGNIEMVKLLLESNVDINDGLLHAINEEFVEAVDLLLDREEETHESGQLYSWERVDRSSSTFTADITPLILASHKNNYEIIKLLLDRGATLPVPHDVKCGCDECVCSNQTDSLRHSQARINAYRALTSPSLISLSSSDPLLTAFELSWDLRRLSRLETEFRAEYSEMKAKVEKFAAVLLDHVKTSEELMVLLNYDYRNPSWVSGERQSLARLKLAIKYKQKMFVAHPNVQQLLGTIWYDGVPGFRRKNLFGQVLQLMKLTIMFPIYCVIYMVAPTSRMGLFVTKPFVRFICHSSSYVFFLILLGAASQRLELIIFDWIGTEWMQAVVEKWQSEERGIGLGLAEWGVVIFVSSNN</sequence>
<evidence type="ECO:0000256" key="6">
    <source>
        <dbReference type="SAM" id="Phobius"/>
    </source>
</evidence>
<reference evidence="8" key="1">
    <citation type="journal article" date="2023" name="G3 (Bethesda)">
        <title>Whole genome assemblies of Zophobas morio and Tenebrio molitor.</title>
        <authorList>
            <person name="Kaur S."/>
            <person name="Stinson S.A."/>
            <person name="diCenzo G.C."/>
        </authorList>
    </citation>
    <scope>NUCLEOTIDE SEQUENCE</scope>
    <source>
        <strain evidence="8">QUZm001</strain>
    </source>
</reference>
<dbReference type="EMBL" id="JALNTZ010000003">
    <property type="protein sequence ID" value="KAJ3658093.1"/>
    <property type="molecule type" value="Genomic_DNA"/>
</dbReference>
<evidence type="ECO:0000256" key="2">
    <source>
        <dbReference type="ARBA" id="ARBA00022737"/>
    </source>
</evidence>
<gene>
    <name evidence="8" type="ORF">Zmor_009853</name>
</gene>
<keyword evidence="5" id="KW-0040">ANK repeat</keyword>
<feature type="transmembrane region" description="Helical" evidence="6">
    <location>
        <begin position="360"/>
        <end position="381"/>
    </location>
</feature>
<keyword evidence="6" id="KW-1133">Transmembrane helix</keyword>
<feature type="repeat" description="ANK" evidence="5">
    <location>
        <begin position="65"/>
        <end position="93"/>
    </location>
</feature>
<name>A0AA38IHU0_9CUCU</name>
<keyword evidence="6" id="KW-0472">Membrane</keyword>
<dbReference type="Pfam" id="PF08344">
    <property type="entry name" value="TRP_2"/>
    <property type="match status" value="1"/>
</dbReference>
<dbReference type="InterPro" id="IPR013555">
    <property type="entry name" value="TRP_dom"/>
</dbReference>
<evidence type="ECO:0000256" key="1">
    <source>
        <dbReference type="ARBA" id="ARBA00022448"/>
    </source>
</evidence>
<protein>
    <recommendedName>
        <fullName evidence="7">Transient receptor ion channel domain-containing protein</fullName>
    </recommendedName>
</protein>
<dbReference type="InterPro" id="IPR002153">
    <property type="entry name" value="TRPC_channel"/>
</dbReference>
<dbReference type="Gene3D" id="1.25.40.20">
    <property type="entry name" value="Ankyrin repeat-containing domain"/>
    <property type="match status" value="1"/>
</dbReference>
<proteinExistence type="predicted"/>
<keyword evidence="6" id="KW-0812">Transmembrane</keyword>
<keyword evidence="4" id="KW-0407">Ion channel</keyword>
<dbReference type="InterPro" id="IPR036770">
    <property type="entry name" value="Ankyrin_rpt-contain_sf"/>
</dbReference>
<evidence type="ECO:0000256" key="4">
    <source>
        <dbReference type="ARBA" id="ARBA00023303"/>
    </source>
</evidence>
<dbReference type="Pfam" id="PF00023">
    <property type="entry name" value="Ank"/>
    <property type="match status" value="1"/>
</dbReference>
<dbReference type="Pfam" id="PF12796">
    <property type="entry name" value="Ank_2"/>
    <property type="match status" value="1"/>
</dbReference>
<comment type="caution">
    <text evidence="8">The sequence shown here is derived from an EMBL/GenBank/DDBJ whole genome shotgun (WGS) entry which is preliminary data.</text>
</comment>
<keyword evidence="1" id="KW-0813">Transport</keyword>
<dbReference type="PROSITE" id="PS50297">
    <property type="entry name" value="ANK_REP_REGION"/>
    <property type="match status" value="2"/>
</dbReference>
<dbReference type="SMART" id="SM00248">
    <property type="entry name" value="ANK"/>
    <property type="match status" value="2"/>
</dbReference>
<evidence type="ECO:0000313" key="9">
    <source>
        <dbReference type="Proteomes" id="UP001168821"/>
    </source>
</evidence>
<dbReference type="SUPFAM" id="SSF48403">
    <property type="entry name" value="Ankyrin repeat"/>
    <property type="match status" value="1"/>
</dbReference>
<feature type="repeat" description="ANK" evidence="5">
    <location>
        <begin position="139"/>
        <end position="171"/>
    </location>
</feature>
<evidence type="ECO:0000256" key="3">
    <source>
        <dbReference type="ARBA" id="ARBA00023065"/>
    </source>
</evidence>